<name>A0AAD6ZKW1_9AGAR</name>
<sequence>MSSSYSASGQQWGQYEQPRIQLEEEYDFPIIQQGAPASFQFNPATYDPAQFTPLPPSQPTSLHPSRDNSRSSSLTRSPFDPPVSLDSSQLQPNYTPQNFQSFAQYTAFLNSDQPEYNNTPTHNFTAESFSGAGLISVEPPPPPLPRAPSQPTSQPQQKVKRKRIAKTQNIGGEPEMEEERGTPTKSSGACARCKLLKVKCEFQIGIEACKRCQNSAHECIIPGRKPRKAPPKREYLLTQIREQAAQIQKLMTQLEGQTQPSDAFSALHSPVLSPSSLPPDGASSSAEADVNKAVVEWIAKARGNFAEFDGLLGLGGSEMPRSYPVNEDSGSSSEDEDYDSEDDSDSAAKYEIEVLDAEGGEIVQRGRRNRIRDGSDVSNSGSGKLATLPSEASAFGLMANLSLKQGRRDPDAKSALDIANVDFFRPNRAAPDPTGSRPLGGGPTIPHILRRGLISPQEVEKLFDIYFQAMNISTSALDPVLHTPQKTLFRSPFLFTVVCALASKFYTERPELYPLAMHFAQMAAGTALIGGQKRVDLVQAYLLMATYPVPSRRWDEDRGWIYLGLAIRMATDLNLHLPSTATPVNETHAREMLNRARTWLHCFNLDRSMGSEYGKAPTIRNDDFIATHAEDWWRSSPYNLPHSDIHICGYNADLKVMGAFMGKIFSDPTHPTMLNKNVDFEAIASETDEELKALAEKWWLLLDQTDMTHPHNQYRCGMLRLAFSYGRLVALSFGFQYAFGKNVTTENPFFVRCMAAASDVVKATVNDLGGGPSQRVYLRHGPIGVSIFVTFAASMLIKFLQPKFAAYLTSERRKEVRALVKSVINLLSSPEVSVDDKHGPSLYGRFLKSLLAAPLAKRPRRPTAARNSSSGQGGDSTTSSAASTDSGHSLSPAPTTASFVDPFMPIAASDGDPSVPNFLTPAMNFGDDAMQGLPAVWPEGAFRFFRCDGKELVYLICADFSTWMTQLQTELMKPGEPMVYNSY</sequence>
<evidence type="ECO:0000256" key="2">
    <source>
        <dbReference type="ARBA" id="ARBA00022723"/>
    </source>
</evidence>
<dbReference type="GO" id="GO:0005634">
    <property type="term" value="C:nucleus"/>
    <property type="evidence" value="ECO:0007669"/>
    <property type="project" value="UniProtKB-SubCell"/>
</dbReference>
<protein>
    <recommendedName>
        <fullName evidence="8">Zn(2)-C6 fungal-type domain-containing protein</fullName>
    </recommendedName>
</protein>
<organism evidence="9 10">
    <name type="scientific">Mycena albidolilacea</name>
    <dbReference type="NCBI Taxonomy" id="1033008"/>
    <lineage>
        <taxon>Eukaryota</taxon>
        <taxon>Fungi</taxon>
        <taxon>Dikarya</taxon>
        <taxon>Basidiomycota</taxon>
        <taxon>Agaricomycotina</taxon>
        <taxon>Agaricomycetes</taxon>
        <taxon>Agaricomycetidae</taxon>
        <taxon>Agaricales</taxon>
        <taxon>Marasmiineae</taxon>
        <taxon>Mycenaceae</taxon>
        <taxon>Mycena</taxon>
    </lineage>
</organism>
<keyword evidence="6" id="KW-0539">Nucleus</keyword>
<evidence type="ECO:0000256" key="3">
    <source>
        <dbReference type="ARBA" id="ARBA00023015"/>
    </source>
</evidence>
<keyword evidence="10" id="KW-1185">Reference proteome</keyword>
<dbReference type="InterPro" id="IPR036864">
    <property type="entry name" value="Zn2-C6_fun-type_DNA-bd_sf"/>
</dbReference>
<dbReference type="PROSITE" id="PS00463">
    <property type="entry name" value="ZN2_CY6_FUNGAL_1"/>
    <property type="match status" value="1"/>
</dbReference>
<feature type="region of interest" description="Disordered" evidence="7">
    <location>
        <begin position="857"/>
        <end position="892"/>
    </location>
</feature>
<feature type="region of interest" description="Disordered" evidence="7">
    <location>
        <begin position="39"/>
        <end position="95"/>
    </location>
</feature>
<dbReference type="SMART" id="SM00906">
    <property type="entry name" value="Fungal_trans"/>
    <property type="match status" value="1"/>
</dbReference>
<dbReference type="GO" id="GO:0000981">
    <property type="term" value="F:DNA-binding transcription factor activity, RNA polymerase II-specific"/>
    <property type="evidence" value="ECO:0007669"/>
    <property type="project" value="InterPro"/>
</dbReference>
<keyword evidence="3" id="KW-0805">Transcription regulation</keyword>
<feature type="region of interest" description="Disordered" evidence="7">
    <location>
        <begin position="316"/>
        <end position="346"/>
    </location>
</feature>
<evidence type="ECO:0000256" key="4">
    <source>
        <dbReference type="ARBA" id="ARBA00023125"/>
    </source>
</evidence>
<keyword evidence="2" id="KW-0479">Metal-binding</keyword>
<feature type="compositionally biased region" description="Low complexity" evidence="7">
    <location>
        <begin position="875"/>
        <end position="891"/>
    </location>
</feature>
<evidence type="ECO:0000313" key="9">
    <source>
        <dbReference type="EMBL" id="KAJ7327945.1"/>
    </source>
</evidence>
<comment type="caution">
    <text evidence="9">The sequence shown here is derived from an EMBL/GenBank/DDBJ whole genome shotgun (WGS) entry which is preliminary data.</text>
</comment>
<dbReference type="InterPro" id="IPR001138">
    <property type="entry name" value="Zn2Cys6_DnaBD"/>
</dbReference>
<feature type="compositionally biased region" description="Pro residues" evidence="7">
    <location>
        <begin position="138"/>
        <end position="148"/>
    </location>
</feature>
<evidence type="ECO:0000256" key="1">
    <source>
        <dbReference type="ARBA" id="ARBA00004123"/>
    </source>
</evidence>
<dbReference type="PANTHER" id="PTHR31845:SF19">
    <property type="entry name" value="TRANSCRIPTION FACTOR DOMAIN-CONTAINING PROTEIN"/>
    <property type="match status" value="1"/>
</dbReference>
<dbReference type="AlphaFoldDB" id="A0AAD6ZKW1"/>
<dbReference type="InterPro" id="IPR007219">
    <property type="entry name" value="XnlR_reg_dom"/>
</dbReference>
<evidence type="ECO:0000256" key="5">
    <source>
        <dbReference type="ARBA" id="ARBA00023163"/>
    </source>
</evidence>
<feature type="region of interest" description="Disordered" evidence="7">
    <location>
        <begin position="132"/>
        <end position="186"/>
    </location>
</feature>
<dbReference type="CDD" id="cd12148">
    <property type="entry name" value="fungal_TF_MHR"/>
    <property type="match status" value="1"/>
</dbReference>
<dbReference type="Pfam" id="PF00172">
    <property type="entry name" value="Zn_clus"/>
    <property type="match status" value="1"/>
</dbReference>
<dbReference type="GO" id="GO:0006351">
    <property type="term" value="P:DNA-templated transcription"/>
    <property type="evidence" value="ECO:0007669"/>
    <property type="project" value="InterPro"/>
</dbReference>
<evidence type="ECO:0000313" key="10">
    <source>
        <dbReference type="Proteomes" id="UP001218218"/>
    </source>
</evidence>
<dbReference type="GO" id="GO:0000976">
    <property type="term" value="F:transcription cis-regulatory region binding"/>
    <property type="evidence" value="ECO:0007669"/>
    <property type="project" value="TreeGrafter"/>
</dbReference>
<dbReference type="PANTHER" id="PTHR31845">
    <property type="entry name" value="FINGER DOMAIN PROTEIN, PUTATIVE-RELATED"/>
    <property type="match status" value="1"/>
</dbReference>
<dbReference type="Pfam" id="PF04082">
    <property type="entry name" value="Fungal_trans"/>
    <property type="match status" value="1"/>
</dbReference>
<feature type="region of interest" description="Disordered" evidence="7">
    <location>
        <begin position="264"/>
        <end position="285"/>
    </location>
</feature>
<dbReference type="CDD" id="cd00067">
    <property type="entry name" value="GAL4"/>
    <property type="match status" value="1"/>
</dbReference>
<dbReference type="SUPFAM" id="SSF57701">
    <property type="entry name" value="Zn2/Cys6 DNA-binding domain"/>
    <property type="match status" value="1"/>
</dbReference>
<keyword evidence="4" id="KW-0238">DNA-binding</keyword>
<dbReference type="SMART" id="SM00066">
    <property type="entry name" value="GAL4"/>
    <property type="match status" value="1"/>
</dbReference>
<comment type="subcellular location">
    <subcellularLocation>
        <location evidence="1">Nucleus</location>
    </subcellularLocation>
</comment>
<dbReference type="Gene3D" id="4.10.240.10">
    <property type="entry name" value="Zn(2)-C6 fungal-type DNA-binding domain"/>
    <property type="match status" value="1"/>
</dbReference>
<reference evidence="9" key="1">
    <citation type="submission" date="2023-03" db="EMBL/GenBank/DDBJ databases">
        <title>Massive genome expansion in bonnet fungi (Mycena s.s.) driven by repeated elements and novel gene families across ecological guilds.</title>
        <authorList>
            <consortium name="Lawrence Berkeley National Laboratory"/>
            <person name="Harder C.B."/>
            <person name="Miyauchi S."/>
            <person name="Viragh M."/>
            <person name="Kuo A."/>
            <person name="Thoen E."/>
            <person name="Andreopoulos B."/>
            <person name="Lu D."/>
            <person name="Skrede I."/>
            <person name="Drula E."/>
            <person name="Henrissat B."/>
            <person name="Morin E."/>
            <person name="Kohler A."/>
            <person name="Barry K."/>
            <person name="LaButti K."/>
            <person name="Morin E."/>
            <person name="Salamov A."/>
            <person name="Lipzen A."/>
            <person name="Mereny Z."/>
            <person name="Hegedus B."/>
            <person name="Baldrian P."/>
            <person name="Stursova M."/>
            <person name="Weitz H."/>
            <person name="Taylor A."/>
            <person name="Grigoriev I.V."/>
            <person name="Nagy L.G."/>
            <person name="Martin F."/>
            <person name="Kauserud H."/>
        </authorList>
    </citation>
    <scope>NUCLEOTIDE SEQUENCE</scope>
    <source>
        <strain evidence="9">CBHHK002</strain>
    </source>
</reference>
<evidence type="ECO:0000256" key="7">
    <source>
        <dbReference type="SAM" id="MobiDB-lite"/>
    </source>
</evidence>
<feature type="compositionally biased region" description="Polar residues" evidence="7">
    <location>
        <begin position="85"/>
        <end position="95"/>
    </location>
</feature>
<dbReference type="InterPro" id="IPR051089">
    <property type="entry name" value="prtT"/>
</dbReference>
<accession>A0AAD6ZKW1</accession>
<feature type="domain" description="Zn(2)-C6 fungal-type" evidence="8">
    <location>
        <begin position="189"/>
        <end position="219"/>
    </location>
</feature>
<feature type="compositionally biased region" description="Acidic residues" evidence="7">
    <location>
        <begin position="333"/>
        <end position="345"/>
    </location>
</feature>
<feature type="compositionally biased region" description="Low complexity" evidence="7">
    <location>
        <begin position="269"/>
        <end position="279"/>
    </location>
</feature>
<dbReference type="EMBL" id="JARIHO010000040">
    <property type="protein sequence ID" value="KAJ7327945.1"/>
    <property type="molecule type" value="Genomic_DNA"/>
</dbReference>
<gene>
    <name evidence="9" type="ORF">DFH08DRAFT_916735</name>
</gene>
<feature type="region of interest" description="Disordered" evidence="7">
    <location>
        <begin position="363"/>
        <end position="385"/>
    </location>
</feature>
<evidence type="ECO:0000256" key="6">
    <source>
        <dbReference type="ARBA" id="ARBA00023242"/>
    </source>
</evidence>
<dbReference type="Proteomes" id="UP001218218">
    <property type="component" value="Unassembled WGS sequence"/>
</dbReference>
<proteinExistence type="predicted"/>
<dbReference type="GO" id="GO:0008270">
    <property type="term" value="F:zinc ion binding"/>
    <property type="evidence" value="ECO:0007669"/>
    <property type="project" value="InterPro"/>
</dbReference>
<keyword evidence="5" id="KW-0804">Transcription</keyword>
<evidence type="ECO:0000259" key="8">
    <source>
        <dbReference type="PROSITE" id="PS00463"/>
    </source>
</evidence>